<organism evidence="7 8">
    <name type="scientific">Mitsuokella jalaludinii</name>
    <dbReference type="NCBI Taxonomy" id="187979"/>
    <lineage>
        <taxon>Bacteria</taxon>
        <taxon>Bacillati</taxon>
        <taxon>Bacillota</taxon>
        <taxon>Negativicutes</taxon>
        <taxon>Selenomonadales</taxon>
        <taxon>Selenomonadaceae</taxon>
        <taxon>Mitsuokella</taxon>
    </lineage>
</organism>
<dbReference type="STRING" id="187979.ERS852385_01028"/>
<sequence length="362" mass="39826">MRNRLLSAGFFALLIALSAVLAGCGSQASSGSAKSTALFDPDVPRSDAPEAIDAELANRFIQTKNASDKMFSEEDGRTVITHKYGRTVLPENPQRIVVVGLEDTAVSLGIPIAAAHLAPSSYLYDTMKEQGIENIPINVETKTVNLEAVQQASPDIILLRDSYDRNTYRALSKIAPVVPLDLQKEEVTELAAARAIGQSERGEARLRAYYDTVKQARLAIKNHIGDATVAYLRIMQKEIRLYPYSANATNRFMYELLNLRPDPMVVALDRTKNNLAISMESLPDLQADYLVLSSGYGASSAGSTETAEKRYEELREDPLWQTLPAVRENHLLEVDSVIWNAHGLIAKELAIANLKDWLGGQP</sequence>
<dbReference type="Proteomes" id="UP000095546">
    <property type="component" value="Unassembled WGS sequence"/>
</dbReference>
<evidence type="ECO:0000256" key="4">
    <source>
        <dbReference type="ARBA" id="ARBA00022729"/>
    </source>
</evidence>
<evidence type="ECO:0000313" key="7">
    <source>
        <dbReference type="EMBL" id="CUN66095.1"/>
    </source>
</evidence>
<gene>
    <name evidence="7" type="primary">yfiY_1</name>
    <name evidence="7" type="ORF">ERS852385_01028</name>
</gene>
<dbReference type="RefSeq" id="WP_036375808.1">
    <property type="nucleotide sequence ID" value="NZ_CABIWZ010000005.1"/>
</dbReference>
<dbReference type="GO" id="GO:1901678">
    <property type="term" value="P:iron coordination entity transport"/>
    <property type="evidence" value="ECO:0007669"/>
    <property type="project" value="UniProtKB-ARBA"/>
</dbReference>
<name>A0A173YSS5_9FIRM</name>
<evidence type="ECO:0000256" key="5">
    <source>
        <dbReference type="SAM" id="SignalP"/>
    </source>
</evidence>
<dbReference type="InterPro" id="IPR002491">
    <property type="entry name" value="ABC_transptr_periplasmic_BD"/>
</dbReference>
<keyword evidence="8" id="KW-1185">Reference proteome</keyword>
<dbReference type="SUPFAM" id="SSF53807">
    <property type="entry name" value="Helical backbone' metal receptor"/>
    <property type="match status" value="1"/>
</dbReference>
<evidence type="ECO:0000256" key="2">
    <source>
        <dbReference type="ARBA" id="ARBA00008814"/>
    </source>
</evidence>
<dbReference type="PROSITE" id="PS50983">
    <property type="entry name" value="FE_B12_PBP"/>
    <property type="match status" value="1"/>
</dbReference>
<dbReference type="EMBL" id="CYYU01000005">
    <property type="protein sequence ID" value="CUN66095.1"/>
    <property type="molecule type" value="Genomic_DNA"/>
</dbReference>
<dbReference type="PANTHER" id="PTHR30532">
    <property type="entry name" value="IRON III DICITRATE-BINDING PERIPLASMIC PROTEIN"/>
    <property type="match status" value="1"/>
</dbReference>
<evidence type="ECO:0000259" key="6">
    <source>
        <dbReference type="PROSITE" id="PS50983"/>
    </source>
</evidence>
<dbReference type="AlphaFoldDB" id="A0A173YSS5"/>
<evidence type="ECO:0000256" key="1">
    <source>
        <dbReference type="ARBA" id="ARBA00004196"/>
    </source>
</evidence>
<keyword evidence="4 5" id="KW-0732">Signal</keyword>
<reference evidence="7 8" key="1">
    <citation type="submission" date="2015-09" db="EMBL/GenBank/DDBJ databases">
        <authorList>
            <consortium name="Pathogen Informatics"/>
        </authorList>
    </citation>
    <scope>NUCLEOTIDE SEQUENCE [LARGE SCALE GENOMIC DNA]</scope>
    <source>
        <strain evidence="7 8">2789STDY5608828</strain>
    </source>
</reference>
<evidence type="ECO:0000313" key="8">
    <source>
        <dbReference type="Proteomes" id="UP000095546"/>
    </source>
</evidence>
<evidence type="ECO:0000256" key="3">
    <source>
        <dbReference type="ARBA" id="ARBA00022448"/>
    </source>
</evidence>
<dbReference type="PANTHER" id="PTHR30532:SF24">
    <property type="entry name" value="FERRIC ENTEROBACTIN-BINDING PERIPLASMIC PROTEIN FEPB"/>
    <property type="match status" value="1"/>
</dbReference>
<accession>A0A173YSS5</accession>
<comment type="subcellular location">
    <subcellularLocation>
        <location evidence="1">Cell envelope</location>
    </subcellularLocation>
</comment>
<dbReference type="OrthoDB" id="1628181at2"/>
<protein>
    <submittedName>
        <fullName evidence="7">Probable siderophore-binding lipoprotein yfiY</fullName>
    </submittedName>
</protein>
<comment type="similarity">
    <text evidence="2">Belongs to the bacterial solute-binding protein 8 family.</text>
</comment>
<proteinExistence type="inferred from homology"/>
<feature type="signal peptide" evidence="5">
    <location>
        <begin position="1"/>
        <end position="22"/>
    </location>
</feature>
<feature type="chain" id="PRO_5039619344" evidence="5">
    <location>
        <begin position="23"/>
        <end position="362"/>
    </location>
</feature>
<feature type="domain" description="Fe/B12 periplasmic-binding" evidence="6">
    <location>
        <begin position="95"/>
        <end position="362"/>
    </location>
</feature>
<dbReference type="Gene3D" id="3.40.50.1980">
    <property type="entry name" value="Nitrogenase molybdenum iron protein domain"/>
    <property type="match status" value="2"/>
</dbReference>
<dbReference type="PROSITE" id="PS51257">
    <property type="entry name" value="PROKAR_LIPOPROTEIN"/>
    <property type="match status" value="1"/>
</dbReference>
<dbReference type="eggNOG" id="COG0614">
    <property type="taxonomic scope" value="Bacteria"/>
</dbReference>
<dbReference type="InterPro" id="IPR051313">
    <property type="entry name" value="Bact_iron-sidero_bind"/>
</dbReference>
<keyword evidence="3" id="KW-0813">Transport</keyword>
<dbReference type="Pfam" id="PF01497">
    <property type="entry name" value="Peripla_BP_2"/>
    <property type="match status" value="1"/>
</dbReference>
<dbReference type="GO" id="GO:0030288">
    <property type="term" value="C:outer membrane-bounded periplasmic space"/>
    <property type="evidence" value="ECO:0007669"/>
    <property type="project" value="TreeGrafter"/>
</dbReference>
<keyword evidence="7" id="KW-0449">Lipoprotein</keyword>
<dbReference type="GeneID" id="83710396"/>